<dbReference type="GO" id="GO:0009229">
    <property type="term" value="P:thiamine diphosphate biosynthetic process"/>
    <property type="evidence" value="ECO:0007669"/>
    <property type="project" value="InterPro"/>
</dbReference>
<proteinExistence type="predicted"/>
<evidence type="ECO:0000256" key="2">
    <source>
        <dbReference type="ARBA" id="ARBA00022741"/>
    </source>
</evidence>
<dbReference type="SMART" id="SM00983">
    <property type="entry name" value="TPK_B1_binding"/>
    <property type="match status" value="1"/>
</dbReference>
<dbReference type="InterPro" id="IPR036759">
    <property type="entry name" value="TPK_catalytic_sf"/>
</dbReference>
<dbReference type="GO" id="GO:0005524">
    <property type="term" value="F:ATP binding"/>
    <property type="evidence" value="ECO:0007669"/>
    <property type="project" value="UniProtKB-KW"/>
</dbReference>
<evidence type="ECO:0000256" key="4">
    <source>
        <dbReference type="ARBA" id="ARBA00022840"/>
    </source>
</evidence>
<protein>
    <recommendedName>
        <fullName evidence="5">Thiamine diphosphokinase</fullName>
        <ecNumber evidence="5">2.7.6.2</ecNumber>
    </recommendedName>
</protein>
<dbReference type="InterPro" id="IPR007371">
    <property type="entry name" value="TPK_catalytic"/>
</dbReference>
<dbReference type="Pfam" id="PF04265">
    <property type="entry name" value="TPK_B1_binding"/>
    <property type="match status" value="1"/>
</dbReference>
<dbReference type="PANTHER" id="PTHR41299">
    <property type="entry name" value="THIAMINE PYROPHOSPHOKINASE"/>
    <property type="match status" value="1"/>
</dbReference>
<keyword evidence="8" id="KW-1185">Reference proteome</keyword>
<dbReference type="CDD" id="cd07995">
    <property type="entry name" value="TPK"/>
    <property type="match status" value="1"/>
</dbReference>
<evidence type="ECO:0000256" key="5">
    <source>
        <dbReference type="NCBIfam" id="TIGR01378"/>
    </source>
</evidence>
<dbReference type="SUPFAM" id="SSF63862">
    <property type="entry name" value="Thiamin pyrophosphokinase, substrate-binding domain"/>
    <property type="match status" value="1"/>
</dbReference>
<evidence type="ECO:0000313" key="8">
    <source>
        <dbReference type="Proteomes" id="UP000009875"/>
    </source>
</evidence>
<dbReference type="RefSeq" id="WP_003776519.1">
    <property type="nucleotide sequence ID" value="NZ_JH992957.1"/>
</dbReference>
<organism evidence="7 8">
    <name type="scientific">Alloiococcus otitis ATCC 51267</name>
    <dbReference type="NCBI Taxonomy" id="883081"/>
    <lineage>
        <taxon>Bacteria</taxon>
        <taxon>Bacillati</taxon>
        <taxon>Bacillota</taxon>
        <taxon>Bacilli</taxon>
        <taxon>Lactobacillales</taxon>
        <taxon>Carnobacteriaceae</taxon>
        <taxon>Alloiococcus</taxon>
    </lineage>
</organism>
<keyword evidence="3 7" id="KW-0418">Kinase</keyword>
<gene>
    <name evidence="7" type="ORF">HMPREF9698_00243</name>
</gene>
<dbReference type="GO" id="GO:0030975">
    <property type="term" value="F:thiamine binding"/>
    <property type="evidence" value="ECO:0007669"/>
    <property type="project" value="InterPro"/>
</dbReference>
<evidence type="ECO:0000256" key="3">
    <source>
        <dbReference type="ARBA" id="ARBA00022777"/>
    </source>
</evidence>
<dbReference type="EMBL" id="AGXA01000004">
    <property type="protein sequence ID" value="EKU94211.1"/>
    <property type="molecule type" value="Genomic_DNA"/>
</dbReference>
<dbReference type="OrthoDB" id="9804377at2"/>
<dbReference type="SUPFAM" id="SSF63999">
    <property type="entry name" value="Thiamin pyrophosphokinase, catalytic domain"/>
    <property type="match status" value="1"/>
</dbReference>
<comment type="caution">
    <text evidence="7">The sequence shown here is derived from an EMBL/GenBank/DDBJ whole genome shotgun (WGS) entry which is preliminary data.</text>
</comment>
<dbReference type="InterPro" id="IPR053149">
    <property type="entry name" value="TPK"/>
</dbReference>
<dbReference type="Gene3D" id="3.40.50.10240">
    <property type="entry name" value="Thiamin pyrophosphokinase, catalytic domain"/>
    <property type="match status" value="1"/>
</dbReference>
<dbReference type="InterPro" id="IPR007373">
    <property type="entry name" value="Thiamin_PyroPKinase_B1-bd"/>
</dbReference>
<accession>K9EE99</accession>
<evidence type="ECO:0000259" key="6">
    <source>
        <dbReference type="SMART" id="SM00983"/>
    </source>
</evidence>
<dbReference type="STRING" id="883081.HMPREF9698_00243"/>
<name>K9EE99_9LACT</name>
<sequence length="213" mass="23837">MTVHIVLGAPLKAQDLDLDYQEGDLVLGVDGGSLLVKQAGYPLDLALGDFDSLTQQELKEVDAYANQRYVKPDQDHTDFELALDLARDYSRDDLIYVYNFQGGRVDHFISISYVVYLDQYEDLIPRLYLLDPANTVSFCQPGTYQIKKEPDKDYLSFIAMTPVSGLSLSGVKYPLEDEDYAVPRALISNEFAGGEDMVLSFRKGLVMVVQSKG</sequence>
<dbReference type="NCBIfam" id="TIGR01378">
    <property type="entry name" value="thi_PPkinase"/>
    <property type="match status" value="1"/>
</dbReference>
<reference evidence="7 8" key="1">
    <citation type="submission" date="2012-09" db="EMBL/GenBank/DDBJ databases">
        <title>The Genome Sequence of Alloiococcus otitis ATCC 51267.</title>
        <authorList>
            <consortium name="The Broad Institute Genome Sequencing Platform"/>
            <person name="Earl A."/>
            <person name="Ward D."/>
            <person name="Feldgarden M."/>
            <person name="Gevers D."/>
            <person name="Huys G."/>
            <person name="Walker B."/>
            <person name="Young S.K."/>
            <person name="Zeng Q."/>
            <person name="Gargeya S."/>
            <person name="Fitzgerald M."/>
            <person name="Haas B."/>
            <person name="Abouelleil A."/>
            <person name="Alvarado L."/>
            <person name="Arachchi H.M."/>
            <person name="Berlin A.M."/>
            <person name="Chapman S.B."/>
            <person name="Goldberg J."/>
            <person name="Griggs A."/>
            <person name="Gujja S."/>
            <person name="Hansen M."/>
            <person name="Howarth C."/>
            <person name="Imamovic A."/>
            <person name="Larimer J."/>
            <person name="McCowen C."/>
            <person name="Montmayeur A."/>
            <person name="Murphy C."/>
            <person name="Neiman D."/>
            <person name="Pearson M."/>
            <person name="Priest M."/>
            <person name="Roberts A."/>
            <person name="Saif S."/>
            <person name="Shea T."/>
            <person name="Sisk P."/>
            <person name="Sykes S."/>
            <person name="Wortman J."/>
            <person name="Nusbaum C."/>
            <person name="Birren B."/>
        </authorList>
    </citation>
    <scope>NUCLEOTIDE SEQUENCE [LARGE SCALE GENOMIC DNA]</scope>
    <source>
        <strain evidence="7 8">ATCC 51267</strain>
    </source>
</reference>
<dbReference type="Pfam" id="PF04263">
    <property type="entry name" value="TPK_catalytic"/>
    <property type="match status" value="1"/>
</dbReference>
<dbReference type="InterPro" id="IPR006282">
    <property type="entry name" value="Thi_PPkinase"/>
</dbReference>
<dbReference type="PANTHER" id="PTHR41299:SF1">
    <property type="entry name" value="THIAMINE PYROPHOSPHOKINASE"/>
    <property type="match status" value="1"/>
</dbReference>
<dbReference type="eggNOG" id="COG1564">
    <property type="taxonomic scope" value="Bacteria"/>
</dbReference>
<keyword evidence="4" id="KW-0067">ATP-binding</keyword>
<dbReference type="GO" id="GO:0004788">
    <property type="term" value="F:thiamine diphosphokinase activity"/>
    <property type="evidence" value="ECO:0007669"/>
    <property type="project" value="UniProtKB-UniRule"/>
</dbReference>
<dbReference type="HOGENOM" id="CLU_044237_1_0_9"/>
<dbReference type="InterPro" id="IPR036371">
    <property type="entry name" value="TPK_B1-bd_sf"/>
</dbReference>
<keyword evidence="1" id="KW-0808">Transferase</keyword>
<dbReference type="GO" id="GO:0006772">
    <property type="term" value="P:thiamine metabolic process"/>
    <property type="evidence" value="ECO:0007669"/>
    <property type="project" value="UniProtKB-UniRule"/>
</dbReference>
<evidence type="ECO:0000313" key="7">
    <source>
        <dbReference type="EMBL" id="EKU94211.1"/>
    </source>
</evidence>
<keyword evidence="2" id="KW-0547">Nucleotide-binding</keyword>
<dbReference type="AlphaFoldDB" id="K9EE99"/>
<feature type="domain" description="Thiamin pyrophosphokinase thiamin-binding" evidence="6">
    <location>
        <begin position="142"/>
        <end position="207"/>
    </location>
</feature>
<evidence type="ECO:0000256" key="1">
    <source>
        <dbReference type="ARBA" id="ARBA00022679"/>
    </source>
</evidence>
<dbReference type="EC" id="2.7.6.2" evidence="5"/>
<dbReference type="Proteomes" id="UP000009875">
    <property type="component" value="Unassembled WGS sequence"/>
</dbReference>
<dbReference type="GO" id="GO:0016301">
    <property type="term" value="F:kinase activity"/>
    <property type="evidence" value="ECO:0007669"/>
    <property type="project" value="UniProtKB-KW"/>
</dbReference>